<evidence type="ECO:0000313" key="3">
    <source>
        <dbReference type="Proteomes" id="UP000694620"/>
    </source>
</evidence>
<reference evidence="2" key="1">
    <citation type="submission" date="2021-06" db="EMBL/GenBank/DDBJ databases">
        <authorList>
            <consortium name="Wellcome Sanger Institute Data Sharing"/>
        </authorList>
    </citation>
    <scope>NUCLEOTIDE SEQUENCE [LARGE SCALE GENOMIC DNA]</scope>
</reference>
<sequence>FVISINKTLLSTIAICHQCLSVKKRRLPPVVCRSLVTQTLAVEAGIKPALLYDCNGASSEQIQDYLQRLQDAGLLNQDLYVLDIDDSILIVNLECIVRHLENILHHSQVALVDVSCSLAQPAIASLEVIKSVHGQLAVLLESFKLLKSIQTREQKLFSIVNLRDTLGLDWNLCSLFGFLLGYPTVYWFNQEKSFENNLTMAPLRVISLSVSCPFIAGNVDIPIYSFSFPDALWPAMKEKVEAWVQSRQDIISQRPSFTSMNISTETACLPGVTL</sequence>
<name>A0A8C4RTG9_ERPCA</name>
<dbReference type="Ensembl" id="ENSECRT00000006622.1">
    <property type="protein sequence ID" value="ENSECRP00000006515.1"/>
    <property type="gene ID" value="ENSECRG00000004344.1"/>
</dbReference>
<accession>A0A8C4RTG9</accession>
<keyword evidence="3" id="KW-1185">Reference proteome</keyword>
<proteinExistence type="inferred from homology"/>
<reference evidence="2" key="2">
    <citation type="submission" date="2025-08" db="UniProtKB">
        <authorList>
            <consortium name="Ensembl"/>
        </authorList>
    </citation>
    <scope>IDENTIFICATION</scope>
</reference>
<organism evidence="2 3">
    <name type="scientific">Erpetoichthys calabaricus</name>
    <name type="common">Rope fish</name>
    <name type="synonym">Calamoichthys calabaricus</name>
    <dbReference type="NCBI Taxonomy" id="27687"/>
    <lineage>
        <taxon>Eukaryota</taxon>
        <taxon>Metazoa</taxon>
        <taxon>Chordata</taxon>
        <taxon>Craniata</taxon>
        <taxon>Vertebrata</taxon>
        <taxon>Euteleostomi</taxon>
        <taxon>Actinopterygii</taxon>
        <taxon>Polypteriformes</taxon>
        <taxon>Polypteridae</taxon>
        <taxon>Erpetoichthys</taxon>
    </lineage>
</organism>
<comment type="similarity">
    <text evidence="1">Belongs to the UPF0739 family.</text>
</comment>
<dbReference type="PANTHER" id="PTHR31366:SF2">
    <property type="entry name" value="UPF0739 PROTEIN C1ORF74"/>
    <property type="match status" value="1"/>
</dbReference>
<protein>
    <submittedName>
        <fullName evidence="2">Uncharacterized protein</fullName>
    </submittedName>
</protein>
<dbReference type="Proteomes" id="UP000694620">
    <property type="component" value="Chromosome 3"/>
</dbReference>
<dbReference type="InterPro" id="IPR027850">
    <property type="entry name" value="DUF4504"/>
</dbReference>
<dbReference type="PANTHER" id="PTHR31366">
    <property type="entry name" value="UPF0739 PROTEIN C1ORF74"/>
    <property type="match status" value="1"/>
</dbReference>
<dbReference type="AlphaFoldDB" id="A0A8C4RTG9"/>
<evidence type="ECO:0000313" key="2">
    <source>
        <dbReference type="Ensembl" id="ENSECRP00000006515.1"/>
    </source>
</evidence>
<dbReference type="GeneTree" id="ENSGT00390000002240"/>
<reference evidence="2" key="3">
    <citation type="submission" date="2025-09" db="UniProtKB">
        <authorList>
            <consortium name="Ensembl"/>
        </authorList>
    </citation>
    <scope>IDENTIFICATION</scope>
</reference>
<evidence type="ECO:0000256" key="1">
    <source>
        <dbReference type="ARBA" id="ARBA00007065"/>
    </source>
</evidence>
<dbReference type="Pfam" id="PF14953">
    <property type="entry name" value="DUF4504"/>
    <property type="match status" value="1"/>
</dbReference>